<feature type="domain" description="Haemolysin-type calcium binding-related" evidence="5">
    <location>
        <begin position="727"/>
        <end position="768"/>
    </location>
</feature>
<evidence type="ECO:0000256" key="4">
    <source>
        <dbReference type="SAM" id="MobiDB-lite"/>
    </source>
</evidence>
<dbReference type="InterPro" id="IPR001343">
    <property type="entry name" value="Hemolysn_Ca-bd"/>
</dbReference>
<dbReference type="Proteomes" id="UP000298763">
    <property type="component" value="Chromosome"/>
</dbReference>
<dbReference type="PANTHER" id="PTHR38340:SF1">
    <property type="entry name" value="S-LAYER PROTEIN"/>
    <property type="match status" value="1"/>
</dbReference>
<dbReference type="InterPro" id="IPR011049">
    <property type="entry name" value="Serralysin-like_metalloprot_C"/>
</dbReference>
<keyword evidence="3" id="KW-0106">Calcium</keyword>
<evidence type="ECO:0000259" key="5">
    <source>
        <dbReference type="Pfam" id="PF06594"/>
    </source>
</evidence>
<evidence type="ECO:0000256" key="1">
    <source>
        <dbReference type="ARBA" id="ARBA00004613"/>
    </source>
</evidence>
<dbReference type="InterPro" id="IPR050557">
    <property type="entry name" value="RTX_toxin/Mannuronan_C5-epim"/>
</dbReference>
<gene>
    <name evidence="6" type="ORF">FCL38_30385</name>
</gene>
<keyword evidence="7" id="KW-1185">Reference proteome</keyword>
<dbReference type="SUPFAM" id="SSF51120">
    <property type="entry name" value="beta-Roll"/>
    <property type="match status" value="7"/>
</dbReference>
<feature type="domain" description="Haemolysin-type calcium binding-related" evidence="5">
    <location>
        <begin position="175"/>
        <end position="218"/>
    </location>
</feature>
<dbReference type="Pfam" id="PF06594">
    <property type="entry name" value="HCBP_related"/>
    <property type="match status" value="6"/>
</dbReference>
<name>A0ABX5UTE3_9BURK</name>
<feature type="region of interest" description="Disordered" evidence="4">
    <location>
        <begin position="455"/>
        <end position="513"/>
    </location>
</feature>
<dbReference type="PRINTS" id="PR00313">
    <property type="entry name" value="CABNDNGRPT"/>
</dbReference>
<dbReference type="PANTHER" id="PTHR38340">
    <property type="entry name" value="S-LAYER PROTEIN"/>
    <property type="match status" value="1"/>
</dbReference>
<dbReference type="InterPro" id="IPR010566">
    <property type="entry name" value="Haemolys_ca-bd"/>
</dbReference>
<feature type="domain" description="Haemolysin-type calcium binding-related" evidence="5">
    <location>
        <begin position="377"/>
        <end position="419"/>
    </location>
</feature>
<proteinExistence type="predicted"/>
<dbReference type="PROSITE" id="PS00330">
    <property type="entry name" value="HEMOLYSIN_CALCIUM"/>
    <property type="match status" value="9"/>
</dbReference>
<dbReference type="Gene3D" id="2.150.10.10">
    <property type="entry name" value="Serralysin-like metalloprotease, C-terminal"/>
    <property type="match status" value="8"/>
</dbReference>
<feature type="domain" description="Haemolysin-type calcium binding-related" evidence="5">
    <location>
        <begin position="927"/>
        <end position="969"/>
    </location>
</feature>
<organism evidence="6 7">
    <name type="scientific">Pseudoduganella umbonata</name>
    <dbReference type="NCBI Taxonomy" id="864828"/>
    <lineage>
        <taxon>Bacteria</taxon>
        <taxon>Pseudomonadati</taxon>
        <taxon>Pseudomonadota</taxon>
        <taxon>Betaproteobacteria</taxon>
        <taxon>Burkholderiales</taxon>
        <taxon>Oxalobacteraceae</taxon>
        <taxon>Telluria group</taxon>
        <taxon>Pseudoduganella</taxon>
    </lineage>
</organism>
<keyword evidence="2" id="KW-0964">Secreted</keyword>
<dbReference type="EMBL" id="CP040017">
    <property type="protein sequence ID" value="QCP14243.1"/>
    <property type="molecule type" value="Genomic_DNA"/>
</dbReference>
<dbReference type="InterPro" id="IPR018511">
    <property type="entry name" value="Hemolysin-typ_Ca-bd_CS"/>
</dbReference>
<feature type="region of interest" description="Disordered" evidence="4">
    <location>
        <begin position="824"/>
        <end position="845"/>
    </location>
</feature>
<accession>A0ABX5UTE3</accession>
<protein>
    <recommendedName>
        <fullName evidence="5">Haemolysin-type calcium binding-related domain-containing protein</fullName>
    </recommendedName>
</protein>
<evidence type="ECO:0000256" key="2">
    <source>
        <dbReference type="ARBA" id="ARBA00022525"/>
    </source>
</evidence>
<feature type="domain" description="Haemolysin-type calcium binding-related" evidence="5">
    <location>
        <begin position="1127"/>
        <end position="1169"/>
    </location>
</feature>
<evidence type="ECO:0000313" key="6">
    <source>
        <dbReference type="EMBL" id="QCP14243.1"/>
    </source>
</evidence>
<evidence type="ECO:0000256" key="3">
    <source>
        <dbReference type="ARBA" id="ARBA00022837"/>
    </source>
</evidence>
<feature type="domain" description="Haemolysin-type calcium binding-related" evidence="5">
    <location>
        <begin position="579"/>
        <end position="621"/>
    </location>
</feature>
<comment type="subcellular location">
    <subcellularLocation>
        <location evidence="1">Secreted</location>
    </subcellularLocation>
</comment>
<sequence length="1425" mass="142036">MTGHRPGRTDNTSSGDAPMASIIGTTGNDSITGYASADSLSGLDGNDTIHGQDGSDTVSGGTGVDALYGDNGNDTLSGDGGNDRAVGGLGDDVLSGGTGNDDLYGEAGADRLDGGAGKDYLAGAAGADVYLFGKGSGQDTVYNYDSDAVGANADKVLLGAGIATTGITLLRSYNDLVLKINGTDDQLTVQGYFSSDATTASVVETIQFADGTIWNVATVKSKVLAATASNDTITGYASADSLSGLDGNDTVQGNGGNDTMAGGTGADTLYGDDGNDSVNGDAGNDRGHGGAGDDSLAGGTGDDELYGDAGADRFDGGAGKDYLSGGAGADVYLFGKGSGIDTVYNYDGDAVGALADKVLLGTGITTAGVTLQRYYNDLILKLNGTSDRLTIQGYFTTDASTSSAVETIEFADGTVWNVAAVKSKVLAGTANYDAITGYGTADSLSGLDGNDTVNGNGGNDTVAGGTGADTLYGDEGNDSVSGDAGSDRAWGGAGNDSLAGGSGDDDLYGEAGTDRLDGGTGRDYLAGGTGADVYVFGKGSGQDTVYNYDSDALGTDADKVLLGSGIAPAGVTLLRSYNDLILNINGTDDQLTIQGYFTGEGTTASAVETLQFADGTVWNVAAVKARLSNPPVLPSKTIYGTALGENLTGDAGNDYLYGYAGNDRLDGGAGNDYLDGGAGNDTYLFGVGSGRDTISAYDSTAGKVDAIVLGAGVTAANLTVTRDSSTLVLKINGTPDELRVSNYFYNDAAGSYQLEQIRFADGTTWNVAAVKAKAQVATAGNDVLYGYATADALAGLGGNDTLYGAAGNDTLDGGADADTLYGEDGDDSLVGGAHDDRVDGGNGHDTVLGGTGSDALYGNAGNDRLDGGAGNDTLDGGAGNDVYLFGWGAGNDTISAYDATAGKVDAIQLGAGILPTSVTATRDGSSLVLKLSGTGEELRVASYFSGDGTGGYQVEQVRFADGTIWDVATVKAKVRAGTAENDVLSGYATADALAGLGGSDTLYGAAGNDTLDGGTDADTLYGEDGDDSLVGGAHDDRLDGGNGHDTLLGGTGRDALNGYAGNDRLDGGAGDDTLDGGTGNDVYLFGWGAGNDTISSYDSTAGKVDAIQLAAGILPTSVTATRDGSTLVLKLSGTGEELRVASYFSGDGTGGYQVEQVRFADGTIWDVATVKAKALAATAENDVRTGYATADTISGLGGEDTLYGASGNDRLNGGADNDTLYGDEGDDTMDGGAHADYLAGGAGNDVYIVDNSSDRAIEYSASGNDTVQSTASFVLEANVETLALLGNAAINGTGNAQANTITGNAAANIIAGGGGADALTGGGGNDIFDFNALADSGVTAGTWDVIADFVRGADKLDLATLDANTATAANDTFTGFIASGAAFTQAGQLRFADGVLYGNTNADAAAEFAIKLTGIAALNAADVVM</sequence>
<reference evidence="6 7" key="1">
    <citation type="submission" date="2019-05" db="EMBL/GenBank/DDBJ databases">
        <title>Draft Genome Sequences of Six Type Strains of the Genus Massilia.</title>
        <authorList>
            <person name="Miess H."/>
            <person name="Frediansyhah A."/>
            <person name="Gross H."/>
        </authorList>
    </citation>
    <scope>NUCLEOTIDE SEQUENCE [LARGE SCALE GENOMIC DNA]</scope>
    <source>
        <strain evidence="6 7">DSMZ 26121</strain>
    </source>
</reference>
<dbReference type="Pfam" id="PF00353">
    <property type="entry name" value="HemolysinCabind"/>
    <property type="match status" value="17"/>
</dbReference>
<feature type="region of interest" description="Disordered" evidence="4">
    <location>
        <begin position="247"/>
        <end position="302"/>
    </location>
</feature>
<feature type="region of interest" description="Disordered" evidence="4">
    <location>
        <begin position="45"/>
        <end position="92"/>
    </location>
</feature>
<feature type="compositionally biased region" description="Low complexity" evidence="4">
    <location>
        <begin position="455"/>
        <end position="471"/>
    </location>
</feature>
<feature type="region of interest" description="Disordered" evidence="4">
    <location>
        <begin position="1"/>
        <end position="24"/>
    </location>
</feature>
<evidence type="ECO:0000313" key="7">
    <source>
        <dbReference type="Proteomes" id="UP000298763"/>
    </source>
</evidence>